<feature type="region of interest" description="Disordered" evidence="1">
    <location>
        <begin position="320"/>
        <end position="383"/>
    </location>
</feature>
<feature type="domain" description="C2H2-type" evidence="2">
    <location>
        <begin position="465"/>
        <end position="486"/>
    </location>
</feature>
<name>A0A7I8WCK3_9ANNE</name>
<keyword evidence="4" id="KW-1185">Reference proteome</keyword>
<sequence>MEKASLKTSQGGTVTKQPFSGLPEEQMTMGRAVQSNDGSSLSELMDESPVRRDDEMEDAAKQDAGSLASVPAEDNGLDFGPAVGAAEDEDAGYMADMLCAADVRLASQERLLCLPAARRSFPPRSLFTPPADPVCVCVPVSDNNSPISVPVTSTPVSRVMDITGSPSPSSTSTTSTTTTTATTAASSSSSVLGAPSAVLSSSSATADPVSSRVSTAVPGGHVSVSVPPSRPPSKSRPAPSVVTVAVPVPDRSPIYTRSLAAKKKKAASSPAPAIAPIRVATQTFYNSERRRSVGGASAVVAAVPPSSAIVPVDNSKSSCGTSVSVAGTPVNAPTDRPQPTANPSAAPVCEKNLSPTSRPAPAPCPNQAAADSDRVTIPPNAPRPPPVVASVSAQCPCKVSPCVCISGANVSAASPPTVPLLPTDIPLTYPLLDRMCPVCNNFSGTTNRISAHIRSVHAKQVTFMCRGCRHFFRSLGIVKRHFNRDHGGHPSSIYLDDSDSPAAASQSPPSQPIVQRISVGPSPATIPTLPALPNGSFAKVVKSPPRLFLPQRLSCRSPLCRRRLLKTKIIVRSGNPVPVRLSPPQHSSQKYPRPVRSQIRVRLFLPPLLGPPLHDRRRLGNLLLKSVLRPRQFVPPNYRSEPLCPSSDFPS</sequence>
<gene>
    <name evidence="3" type="ORF">DGYR_LOCUS13196</name>
</gene>
<feature type="region of interest" description="Disordered" evidence="1">
    <location>
        <begin position="490"/>
        <end position="513"/>
    </location>
</feature>
<feature type="compositionally biased region" description="Polar residues" evidence="1">
    <location>
        <begin position="1"/>
        <end position="18"/>
    </location>
</feature>
<comment type="caution">
    <text evidence="3">The sequence shown here is derived from an EMBL/GenBank/DDBJ whole genome shotgun (WGS) entry which is preliminary data.</text>
</comment>
<feature type="compositionally biased region" description="Basic and acidic residues" evidence="1">
    <location>
        <begin position="48"/>
        <end position="61"/>
    </location>
</feature>
<accession>A0A7I8WCK3</accession>
<organism evidence="3 4">
    <name type="scientific">Dimorphilus gyrociliatus</name>
    <dbReference type="NCBI Taxonomy" id="2664684"/>
    <lineage>
        <taxon>Eukaryota</taxon>
        <taxon>Metazoa</taxon>
        <taxon>Spiralia</taxon>
        <taxon>Lophotrochozoa</taxon>
        <taxon>Annelida</taxon>
        <taxon>Polychaeta</taxon>
        <taxon>Polychaeta incertae sedis</taxon>
        <taxon>Dinophilidae</taxon>
        <taxon>Dimorphilus</taxon>
    </lineage>
</organism>
<feature type="region of interest" description="Disordered" evidence="1">
    <location>
        <begin position="1"/>
        <end position="75"/>
    </location>
</feature>
<feature type="compositionally biased region" description="Low complexity" evidence="1">
    <location>
        <begin position="158"/>
        <end position="227"/>
    </location>
</feature>
<evidence type="ECO:0000256" key="1">
    <source>
        <dbReference type="SAM" id="MobiDB-lite"/>
    </source>
</evidence>
<dbReference type="EMBL" id="CAJFCJ010000029">
    <property type="protein sequence ID" value="CAD5125894.1"/>
    <property type="molecule type" value="Genomic_DNA"/>
</dbReference>
<protein>
    <recommendedName>
        <fullName evidence="2">C2H2-type domain-containing protein</fullName>
    </recommendedName>
</protein>
<feature type="compositionally biased region" description="Polar residues" evidence="1">
    <location>
        <begin position="33"/>
        <end position="42"/>
    </location>
</feature>
<proteinExistence type="predicted"/>
<dbReference type="InterPro" id="IPR013087">
    <property type="entry name" value="Znf_C2H2_type"/>
</dbReference>
<reference evidence="3 4" key="1">
    <citation type="submission" date="2020-08" db="EMBL/GenBank/DDBJ databases">
        <authorList>
            <person name="Hejnol A."/>
        </authorList>
    </citation>
    <scope>NUCLEOTIDE SEQUENCE [LARGE SCALE GENOMIC DNA]</scope>
</reference>
<dbReference type="Proteomes" id="UP000549394">
    <property type="component" value="Unassembled WGS sequence"/>
</dbReference>
<dbReference type="AlphaFoldDB" id="A0A7I8WCK3"/>
<evidence type="ECO:0000313" key="4">
    <source>
        <dbReference type="Proteomes" id="UP000549394"/>
    </source>
</evidence>
<evidence type="ECO:0000313" key="3">
    <source>
        <dbReference type="EMBL" id="CAD5125894.1"/>
    </source>
</evidence>
<dbReference type="PROSITE" id="PS00028">
    <property type="entry name" value="ZINC_FINGER_C2H2_1"/>
    <property type="match status" value="1"/>
</dbReference>
<evidence type="ECO:0000259" key="2">
    <source>
        <dbReference type="PROSITE" id="PS00028"/>
    </source>
</evidence>
<feature type="region of interest" description="Disordered" evidence="1">
    <location>
        <begin position="158"/>
        <end position="239"/>
    </location>
</feature>
<dbReference type="Gene3D" id="3.30.160.60">
    <property type="entry name" value="Classic Zinc Finger"/>
    <property type="match status" value="1"/>
</dbReference>